<dbReference type="Proteomes" id="UP000324800">
    <property type="component" value="Unassembled WGS sequence"/>
</dbReference>
<evidence type="ECO:0000313" key="2">
    <source>
        <dbReference type="EMBL" id="KAA6320309.1"/>
    </source>
</evidence>
<name>A0A5J4QGB2_9EUKA</name>
<dbReference type="AlphaFoldDB" id="A0A5J4QGB2"/>
<feature type="region of interest" description="Disordered" evidence="1">
    <location>
        <begin position="116"/>
        <end position="223"/>
    </location>
</feature>
<feature type="non-terminal residue" evidence="2">
    <location>
        <position position="1"/>
    </location>
</feature>
<feature type="compositionally biased region" description="Basic and acidic residues" evidence="1">
    <location>
        <begin position="157"/>
        <end position="170"/>
    </location>
</feature>
<comment type="caution">
    <text evidence="2">The sequence shown here is derived from an EMBL/GenBank/DDBJ whole genome shotgun (WGS) entry which is preliminary data.</text>
</comment>
<evidence type="ECO:0000313" key="3">
    <source>
        <dbReference type="Proteomes" id="UP000324800"/>
    </source>
</evidence>
<evidence type="ECO:0000256" key="1">
    <source>
        <dbReference type="SAM" id="MobiDB-lite"/>
    </source>
</evidence>
<gene>
    <name evidence="2" type="ORF">EZS28_054702</name>
</gene>
<proteinExistence type="predicted"/>
<sequence>RVRHKNIELRRRSAPPTLEQRKIARINLDNNEDLGNIWLDNSLREMRNRTKTTDQLLRMDLGLEKNVHKDDRLKETRVTLLIKEIDQPNRETSPNQDQVSSIYNRQIEFFKSPSKRSFSLPKANGLSKDESVKEKRMEKEYDSTQGNPSRTLLVARSDSEELRDDIRSENSRGSNGVRRIPEGLGSDSGTTNRRYFSPTWRMEQGTEEMDKQQEGDGSHILRT</sequence>
<feature type="compositionally biased region" description="Basic and acidic residues" evidence="1">
    <location>
        <begin position="208"/>
        <end position="223"/>
    </location>
</feature>
<feature type="non-terminal residue" evidence="2">
    <location>
        <position position="223"/>
    </location>
</feature>
<dbReference type="EMBL" id="SNRW01045590">
    <property type="protein sequence ID" value="KAA6320309.1"/>
    <property type="molecule type" value="Genomic_DNA"/>
</dbReference>
<reference evidence="2 3" key="1">
    <citation type="submission" date="2019-03" db="EMBL/GenBank/DDBJ databases">
        <title>Single cell metagenomics reveals metabolic interactions within the superorganism composed of flagellate Streblomastix strix and complex community of Bacteroidetes bacteria on its surface.</title>
        <authorList>
            <person name="Treitli S.C."/>
            <person name="Kolisko M."/>
            <person name="Husnik F."/>
            <person name="Keeling P."/>
            <person name="Hampl V."/>
        </authorList>
    </citation>
    <scope>NUCLEOTIDE SEQUENCE [LARGE SCALE GENOMIC DNA]</scope>
    <source>
        <strain evidence="2">ST1C</strain>
    </source>
</reference>
<organism evidence="2 3">
    <name type="scientific">Streblomastix strix</name>
    <dbReference type="NCBI Taxonomy" id="222440"/>
    <lineage>
        <taxon>Eukaryota</taxon>
        <taxon>Metamonada</taxon>
        <taxon>Preaxostyla</taxon>
        <taxon>Oxymonadida</taxon>
        <taxon>Streblomastigidae</taxon>
        <taxon>Streblomastix</taxon>
    </lineage>
</organism>
<accession>A0A5J4QGB2</accession>
<feature type="compositionally biased region" description="Basic and acidic residues" evidence="1">
    <location>
        <begin position="127"/>
        <end position="142"/>
    </location>
</feature>
<protein>
    <submittedName>
        <fullName evidence="2">Uncharacterized protein</fullName>
    </submittedName>
</protein>